<evidence type="ECO:0000259" key="2">
    <source>
        <dbReference type="Pfam" id="PF00534"/>
    </source>
</evidence>
<dbReference type="PANTHER" id="PTHR46401:SF2">
    <property type="entry name" value="GLYCOSYLTRANSFERASE WBBK-RELATED"/>
    <property type="match status" value="1"/>
</dbReference>
<sequence>MILFIDISSFLKTRLITGIQRVIREFLSRAVCDTYDLNILYYDDHTQTYKRLDKHEIKDFMQDIKNYQFRTQSEIDLFDILIIREKIFLDIDSVWNFSQKRDELYKRLKQSNYKIYNFIYDLTPLLLPDLAREITKTNFPLFIESVFEYTDFVFFDSHSARNDFFAMKQQTNHTRKIASMVIPLGSDFLIPKRLNHTTSIPLISKKYILFVGTIEPRKKQPLVLEAFEGLHARYSDLHLVFVGAIGWNVETFIHRLNLHPLKDTYVHHLTDVDDVTLDILYQNAFLVTYISSYEGYGLPVAESLQYGNITIASKNSSLIEVGQDYVDYIGHDTKEALIDIISSYLNDTVHYNQKKSDIRKNYKRHNWDNFYDTLIQTIRLRTTQNERIITAKGYDER</sequence>
<feature type="domain" description="Glycosyl transferase family 1" evidence="2">
    <location>
        <begin position="205"/>
        <end position="361"/>
    </location>
</feature>
<keyword evidence="1 3" id="KW-0808">Transferase</keyword>
<protein>
    <submittedName>
        <fullName evidence="3">Glycosyl transferase group 1</fullName>
    </submittedName>
</protein>
<dbReference type="AlphaFoldDB" id="E4U377"/>
<dbReference type="PANTHER" id="PTHR46401">
    <property type="entry name" value="GLYCOSYLTRANSFERASE WBBK-RELATED"/>
    <property type="match status" value="1"/>
</dbReference>
<gene>
    <name evidence="3" type="ordered locus">Sulku_2114</name>
</gene>
<dbReference type="eggNOG" id="COG0438">
    <property type="taxonomic scope" value="Bacteria"/>
</dbReference>
<dbReference type="GO" id="GO:0016757">
    <property type="term" value="F:glycosyltransferase activity"/>
    <property type="evidence" value="ECO:0007669"/>
    <property type="project" value="InterPro"/>
</dbReference>
<dbReference type="OrthoDB" id="9767517at2"/>
<dbReference type="STRING" id="709032.Sulku_2114"/>
<evidence type="ECO:0000313" key="4">
    <source>
        <dbReference type="Proteomes" id="UP000008721"/>
    </source>
</evidence>
<evidence type="ECO:0000313" key="3">
    <source>
        <dbReference type="EMBL" id="ADR34774.1"/>
    </source>
</evidence>
<dbReference type="EMBL" id="CP002355">
    <property type="protein sequence ID" value="ADR34774.1"/>
    <property type="molecule type" value="Genomic_DNA"/>
</dbReference>
<dbReference type="CAZy" id="GT4">
    <property type="family name" value="Glycosyltransferase Family 4"/>
</dbReference>
<name>E4U377_SULKY</name>
<dbReference type="SUPFAM" id="SSF53756">
    <property type="entry name" value="UDP-Glycosyltransferase/glycogen phosphorylase"/>
    <property type="match status" value="1"/>
</dbReference>
<proteinExistence type="predicted"/>
<organism evidence="3 4">
    <name type="scientific">Sulfuricurvum kujiense (strain ATCC BAA-921 / DSM 16994 / JCM 11577 / YK-1)</name>
    <dbReference type="NCBI Taxonomy" id="709032"/>
    <lineage>
        <taxon>Bacteria</taxon>
        <taxon>Pseudomonadati</taxon>
        <taxon>Campylobacterota</taxon>
        <taxon>Epsilonproteobacteria</taxon>
        <taxon>Campylobacterales</taxon>
        <taxon>Sulfurimonadaceae</taxon>
        <taxon>Sulfuricurvum</taxon>
    </lineage>
</organism>
<keyword evidence="4" id="KW-1185">Reference proteome</keyword>
<evidence type="ECO:0000256" key="1">
    <source>
        <dbReference type="ARBA" id="ARBA00022679"/>
    </source>
</evidence>
<accession>E4U377</accession>
<dbReference type="RefSeq" id="WP_013460971.1">
    <property type="nucleotide sequence ID" value="NC_014762.1"/>
</dbReference>
<dbReference type="KEGG" id="sku:Sulku_2114"/>
<dbReference type="InterPro" id="IPR001296">
    <property type="entry name" value="Glyco_trans_1"/>
</dbReference>
<dbReference type="Proteomes" id="UP000008721">
    <property type="component" value="Chromosome"/>
</dbReference>
<dbReference type="Pfam" id="PF00534">
    <property type="entry name" value="Glycos_transf_1"/>
    <property type="match status" value="1"/>
</dbReference>
<dbReference type="HOGENOM" id="CLU_009583_34_1_7"/>
<reference evidence="3 4" key="1">
    <citation type="journal article" date="2012" name="Stand. Genomic Sci.">
        <title>Complete genome sequence of the sulfur compounds oxidizing chemolithoautotroph Sulfuricurvum kujiense type strain (YK-1(T)).</title>
        <authorList>
            <person name="Han C."/>
            <person name="Kotsyurbenko O."/>
            <person name="Chertkov O."/>
            <person name="Held B."/>
            <person name="Lapidus A."/>
            <person name="Nolan M."/>
            <person name="Lucas S."/>
            <person name="Hammon N."/>
            <person name="Deshpande S."/>
            <person name="Cheng J.F."/>
            <person name="Tapia R."/>
            <person name="Goodwin L.A."/>
            <person name="Pitluck S."/>
            <person name="Liolios K."/>
            <person name="Pagani I."/>
            <person name="Ivanova N."/>
            <person name="Mavromatis K."/>
            <person name="Mikhailova N."/>
            <person name="Pati A."/>
            <person name="Chen A."/>
            <person name="Palaniappan K."/>
            <person name="Land M."/>
            <person name="Hauser L."/>
            <person name="Chang Y.J."/>
            <person name="Jeffries C.D."/>
            <person name="Brambilla E.M."/>
            <person name="Rohde M."/>
            <person name="Spring S."/>
            <person name="Sikorski J."/>
            <person name="Goker M."/>
            <person name="Woyke T."/>
            <person name="Bristow J."/>
            <person name="Eisen J.A."/>
            <person name="Markowitz V."/>
            <person name="Hugenholtz P."/>
            <person name="Kyrpides N.C."/>
            <person name="Klenk H.P."/>
            <person name="Detter J.C."/>
        </authorList>
    </citation>
    <scope>NUCLEOTIDE SEQUENCE [LARGE SCALE GENOMIC DNA]</scope>
    <source>
        <strain evidence="4">ATCC BAA-921 / DSM 16994 / JCM 11577 / YK-1</strain>
    </source>
</reference>
<dbReference type="Gene3D" id="3.40.50.2000">
    <property type="entry name" value="Glycogen Phosphorylase B"/>
    <property type="match status" value="1"/>
</dbReference>